<accession>A0A6A3P3B5</accession>
<evidence type="ECO:0000313" key="2">
    <source>
        <dbReference type="Proteomes" id="UP000429607"/>
    </source>
</evidence>
<dbReference type="Proteomes" id="UP000429607">
    <property type="component" value="Unassembled WGS sequence"/>
</dbReference>
<evidence type="ECO:0000313" key="1">
    <source>
        <dbReference type="EMBL" id="KAE9052473.1"/>
    </source>
</evidence>
<name>A0A6A3P3B5_9STRA</name>
<comment type="caution">
    <text evidence="1">The sequence shown here is derived from an EMBL/GenBank/DDBJ whole genome shotgun (WGS) entry which is preliminary data.</text>
</comment>
<gene>
    <name evidence="1" type="ORF">PR001_g477</name>
</gene>
<protein>
    <recommendedName>
        <fullName evidence="3">Peptidase A2 domain-containing protein</fullName>
    </recommendedName>
</protein>
<sequence>MLLDCGTTTIYVSERWVEEHRLQTTKFSNKSMRVKLGDNQIAEVELDVLPMEILVSGLNDVYKCVAVVYAILDESTASLEYRSSRTGSRRLTGGVDESKEQ</sequence>
<proteinExistence type="predicted"/>
<dbReference type="EMBL" id="QXFV01000011">
    <property type="protein sequence ID" value="KAE9052473.1"/>
    <property type="molecule type" value="Genomic_DNA"/>
</dbReference>
<dbReference type="AlphaFoldDB" id="A0A6A3P3B5"/>
<reference evidence="1 2" key="1">
    <citation type="submission" date="2018-09" db="EMBL/GenBank/DDBJ databases">
        <title>Genomic investigation of the strawberry pathogen Phytophthora fragariae indicates pathogenicity is determined by transcriptional variation in three key races.</title>
        <authorList>
            <person name="Adams T.M."/>
            <person name="Armitage A.D."/>
            <person name="Sobczyk M.K."/>
            <person name="Bates H.J."/>
            <person name="Dunwell J.M."/>
            <person name="Nellist C.F."/>
            <person name="Harrison R.J."/>
        </authorList>
    </citation>
    <scope>NUCLEOTIDE SEQUENCE [LARGE SCALE GENOMIC DNA]</scope>
    <source>
        <strain evidence="1 2">SCRP249</strain>
    </source>
</reference>
<organism evidence="1 2">
    <name type="scientific">Phytophthora rubi</name>
    <dbReference type="NCBI Taxonomy" id="129364"/>
    <lineage>
        <taxon>Eukaryota</taxon>
        <taxon>Sar</taxon>
        <taxon>Stramenopiles</taxon>
        <taxon>Oomycota</taxon>
        <taxon>Peronosporomycetes</taxon>
        <taxon>Peronosporales</taxon>
        <taxon>Peronosporaceae</taxon>
        <taxon>Phytophthora</taxon>
    </lineage>
</organism>
<evidence type="ECO:0008006" key="3">
    <source>
        <dbReference type="Google" id="ProtNLM"/>
    </source>
</evidence>